<accession>A0A5S3PJ47</accession>
<organism evidence="1 2">
    <name type="scientific">Sulfitobacter sabulilitoris</name>
    <dbReference type="NCBI Taxonomy" id="2562655"/>
    <lineage>
        <taxon>Bacteria</taxon>
        <taxon>Pseudomonadati</taxon>
        <taxon>Pseudomonadota</taxon>
        <taxon>Alphaproteobacteria</taxon>
        <taxon>Rhodobacterales</taxon>
        <taxon>Roseobacteraceae</taxon>
        <taxon>Sulfitobacter</taxon>
    </lineage>
</organism>
<sequence length="100" mass="10655">MTDPTCDGKTGYVLDAPLKVGGTVLAAVCTRSAHARRISGMTVARGHKAPVAFLFLSRDRLHATTPQGDPISLDQLERMHPGVVARFRNAARGFDPGQAT</sequence>
<proteinExistence type="predicted"/>
<comment type="caution">
    <text evidence="1">The sequence shown here is derived from an EMBL/GenBank/DDBJ whole genome shotgun (WGS) entry which is preliminary data.</text>
</comment>
<keyword evidence="2" id="KW-1185">Reference proteome</keyword>
<dbReference type="Proteomes" id="UP000309550">
    <property type="component" value="Unassembled WGS sequence"/>
</dbReference>
<name>A0A5S3PJ47_9RHOB</name>
<dbReference type="OrthoDB" id="7861875at2"/>
<dbReference type="AlphaFoldDB" id="A0A5S3PJ47"/>
<reference evidence="1 2" key="1">
    <citation type="submission" date="2019-05" db="EMBL/GenBank/DDBJ databases">
        <title>Sulfitobacter sabulilitoris sp. nov., isolated from a marine sand.</title>
        <authorList>
            <person name="Yoon J.-H."/>
        </authorList>
    </citation>
    <scope>NUCLEOTIDE SEQUENCE [LARGE SCALE GENOMIC DNA]</scope>
    <source>
        <strain evidence="1 2">HSMS-29</strain>
    </source>
</reference>
<dbReference type="RefSeq" id="WP_138660460.1">
    <property type="nucleotide sequence ID" value="NZ_VANS01000001.1"/>
</dbReference>
<dbReference type="EMBL" id="VANS01000001">
    <property type="protein sequence ID" value="TMM54286.1"/>
    <property type="molecule type" value="Genomic_DNA"/>
</dbReference>
<protein>
    <submittedName>
        <fullName evidence="1">Uncharacterized protein</fullName>
    </submittedName>
</protein>
<gene>
    <name evidence="1" type="ORF">FDT80_01430</name>
</gene>
<evidence type="ECO:0000313" key="2">
    <source>
        <dbReference type="Proteomes" id="UP000309550"/>
    </source>
</evidence>
<evidence type="ECO:0000313" key="1">
    <source>
        <dbReference type="EMBL" id="TMM54286.1"/>
    </source>
</evidence>